<feature type="region of interest" description="Disordered" evidence="1">
    <location>
        <begin position="14"/>
        <end position="45"/>
    </location>
</feature>
<dbReference type="KEGG" id="dvv:114337181"/>
<proteinExistence type="predicted"/>
<dbReference type="OrthoDB" id="6763656at2759"/>
<dbReference type="RefSeq" id="XP_050498754.1">
    <property type="nucleotide sequence ID" value="XM_050642797.1"/>
</dbReference>
<evidence type="ECO:0000313" key="2">
    <source>
        <dbReference type="EnsemblMetazoa" id="XP_050498754.1"/>
    </source>
</evidence>
<sequence>MFSSPTVQIYLSENADSHIQRKQGNNHLSRKPFIDKSINGKSPQEKNMKKILPGKDPLIKQKISPDMSKVIQEDNFDLDGEDFIYSGKTMKDNYSDIWPSLRLDKEDIIKILRNYSYPPKTPPPFIDSDFDDFKPATYIEPEFIEMLPNDICTVEAPVLLDESFEVDMPDLQTFEDLDLTF</sequence>
<dbReference type="Proteomes" id="UP001652700">
    <property type="component" value="Unplaced"/>
</dbReference>
<name>A0A6P7GHV9_DIAVI</name>
<reference evidence="2" key="2">
    <citation type="submission" date="2025-05" db="UniProtKB">
        <authorList>
            <consortium name="EnsemblMetazoa"/>
        </authorList>
    </citation>
    <scope>IDENTIFICATION</scope>
</reference>
<dbReference type="EnsemblMetazoa" id="XM_050642797.1">
    <property type="protein sequence ID" value="XP_050498754.1"/>
    <property type="gene ID" value="LOC114337181"/>
</dbReference>
<dbReference type="InParanoid" id="A0A6P7GHV9"/>
<reference evidence="4" key="1">
    <citation type="submission" date="2025-04" db="UniProtKB">
        <authorList>
            <consortium name="RefSeq"/>
        </authorList>
    </citation>
    <scope>IDENTIFICATION</scope>
</reference>
<accession>A0A6P7GHV9</accession>
<evidence type="ECO:0000256" key="1">
    <source>
        <dbReference type="SAM" id="MobiDB-lite"/>
    </source>
</evidence>
<dbReference type="RefSeq" id="XP_028143385.1">
    <property type="nucleotide sequence ID" value="XM_028287584.1"/>
</dbReference>
<protein>
    <submittedName>
        <fullName evidence="4">Uncharacterized protein LOC114337181</fullName>
    </submittedName>
</protein>
<evidence type="ECO:0000313" key="3">
    <source>
        <dbReference type="Proteomes" id="UP001652700"/>
    </source>
</evidence>
<organism evidence="4">
    <name type="scientific">Diabrotica virgifera virgifera</name>
    <name type="common">western corn rootworm</name>
    <dbReference type="NCBI Taxonomy" id="50390"/>
    <lineage>
        <taxon>Eukaryota</taxon>
        <taxon>Metazoa</taxon>
        <taxon>Ecdysozoa</taxon>
        <taxon>Arthropoda</taxon>
        <taxon>Hexapoda</taxon>
        <taxon>Insecta</taxon>
        <taxon>Pterygota</taxon>
        <taxon>Neoptera</taxon>
        <taxon>Endopterygota</taxon>
        <taxon>Coleoptera</taxon>
        <taxon>Polyphaga</taxon>
        <taxon>Cucujiformia</taxon>
        <taxon>Chrysomeloidea</taxon>
        <taxon>Chrysomelidae</taxon>
        <taxon>Galerucinae</taxon>
        <taxon>Diabroticina</taxon>
        <taxon>Diabroticites</taxon>
        <taxon>Diabrotica</taxon>
    </lineage>
</organism>
<dbReference type="AlphaFoldDB" id="A0A6P7GHV9"/>
<keyword evidence="3" id="KW-1185">Reference proteome</keyword>
<gene>
    <name evidence="4" type="primary">LOC114337181</name>
</gene>
<dbReference type="GeneID" id="114337181"/>
<evidence type="ECO:0000313" key="4">
    <source>
        <dbReference type="RefSeq" id="XP_028143385.1"/>
    </source>
</evidence>